<accession>A0A8T1X2A6</accession>
<evidence type="ECO:0000313" key="2">
    <source>
        <dbReference type="EMBL" id="KAG7399721.1"/>
    </source>
</evidence>
<sequence>MMFWGRSSSTKAAATSATEHVSSSRRAFRNAEIQAVATVPVAPSYMLSEQRRSELLMAARTNRVSWVDGVEERHTKALLADRSDLPGTLAASSIPSHCREALEGVSAELSRFFTSLEVLKSKILANNINLSEEGSESDSGTQAGTSRYCSLFQELREQETLLDQWQRSHSPRTRRLTGHDREMTFLVAFRELVMLLKDAQAAELVYRIQSFVKRAEQWDLPQMLRARATRDRPGGRIQSFVTKLVEQIKHNRKLTKLLHGDGSDGLQRFLHVHDESGDDLVHEVLEAFLMEKLYKKMLTPSSEMATKDNALHDRINLLGFVTFKHLDLPVPKTEEQEQTWIRLADQLKAMTLCPSPRRKMDGVLSVCQELTMLLKAQNGGRFPSADEFLPALIFVLLRANPKELKRNVAYILEYRNPAKLVSEPGYFFTHLVSSVAFLEEVNGSLLTISAEEFDEGLKRSKESLKLRAVNSEMDNEVISDASMNEELPNEAAKALQNERHGLMVPHPSSSITTEETDEPLRLPNVLEIRAKRLAQVSSSK</sequence>
<dbReference type="GO" id="GO:0030139">
    <property type="term" value="C:endocytic vesicle"/>
    <property type="evidence" value="ECO:0007669"/>
    <property type="project" value="TreeGrafter"/>
</dbReference>
<name>A0A8T1X2A6_9STRA</name>
<dbReference type="GO" id="GO:0005829">
    <property type="term" value="C:cytosol"/>
    <property type="evidence" value="ECO:0007669"/>
    <property type="project" value="TreeGrafter"/>
</dbReference>
<evidence type="ECO:0000313" key="3">
    <source>
        <dbReference type="Proteomes" id="UP000693981"/>
    </source>
</evidence>
<dbReference type="PANTHER" id="PTHR23101">
    <property type="entry name" value="RAB GDP/GTP EXCHANGE FACTOR"/>
    <property type="match status" value="1"/>
</dbReference>
<dbReference type="AlphaFoldDB" id="A0A8T1X2A6"/>
<feature type="domain" description="VPS9" evidence="1">
    <location>
        <begin position="305"/>
        <end position="447"/>
    </location>
</feature>
<dbReference type="Pfam" id="PF02204">
    <property type="entry name" value="VPS9"/>
    <property type="match status" value="1"/>
</dbReference>
<dbReference type="EMBL" id="JAGDFL010000046">
    <property type="protein sequence ID" value="KAG7399721.1"/>
    <property type="molecule type" value="Genomic_DNA"/>
</dbReference>
<organism evidence="2 3">
    <name type="scientific">Phytophthora boehmeriae</name>
    <dbReference type="NCBI Taxonomy" id="109152"/>
    <lineage>
        <taxon>Eukaryota</taxon>
        <taxon>Sar</taxon>
        <taxon>Stramenopiles</taxon>
        <taxon>Oomycota</taxon>
        <taxon>Peronosporomycetes</taxon>
        <taxon>Peronosporales</taxon>
        <taxon>Peronosporaceae</taxon>
        <taxon>Phytophthora</taxon>
    </lineage>
</organism>
<gene>
    <name evidence="2" type="primary">VPS9_2</name>
    <name evidence="2" type="ORF">PHYBOEH_008055</name>
</gene>
<comment type="caution">
    <text evidence="2">The sequence shown here is derived from an EMBL/GenBank/DDBJ whole genome shotgun (WGS) entry which is preliminary data.</text>
</comment>
<keyword evidence="3" id="KW-1185">Reference proteome</keyword>
<dbReference type="GO" id="GO:0016192">
    <property type="term" value="P:vesicle-mediated transport"/>
    <property type="evidence" value="ECO:0007669"/>
    <property type="project" value="InterPro"/>
</dbReference>
<proteinExistence type="predicted"/>
<dbReference type="GO" id="GO:0005085">
    <property type="term" value="F:guanyl-nucleotide exchange factor activity"/>
    <property type="evidence" value="ECO:0007669"/>
    <property type="project" value="InterPro"/>
</dbReference>
<protein>
    <submittedName>
        <fullName evidence="2">Vacuolar protein sorting-associated protein 9</fullName>
    </submittedName>
</protein>
<dbReference type="InterPro" id="IPR045046">
    <property type="entry name" value="Vps9-like"/>
</dbReference>
<dbReference type="InterPro" id="IPR003123">
    <property type="entry name" value="VPS9"/>
</dbReference>
<reference evidence="2" key="1">
    <citation type="submission" date="2021-02" db="EMBL/GenBank/DDBJ databases">
        <authorList>
            <person name="Palmer J.M."/>
        </authorList>
    </citation>
    <scope>NUCLEOTIDE SEQUENCE</scope>
    <source>
        <strain evidence="2">SCRP23</strain>
    </source>
</reference>
<dbReference type="OrthoDB" id="300289at2759"/>
<dbReference type="GO" id="GO:0031267">
    <property type="term" value="F:small GTPase binding"/>
    <property type="evidence" value="ECO:0007669"/>
    <property type="project" value="TreeGrafter"/>
</dbReference>
<dbReference type="SMART" id="SM00167">
    <property type="entry name" value="VPS9"/>
    <property type="match status" value="1"/>
</dbReference>
<dbReference type="Proteomes" id="UP000693981">
    <property type="component" value="Unassembled WGS sequence"/>
</dbReference>
<dbReference type="PROSITE" id="PS51205">
    <property type="entry name" value="VPS9"/>
    <property type="match status" value="1"/>
</dbReference>
<evidence type="ECO:0000259" key="1">
    <source>
        <dbReference type="PROSITE" id="PS51205"/>
    </source>
</evidence>
<dbReference type="PANTHER" id="PTHR23101:SF25">
    <property type="entry name" value="GTPASE-ACTIVATING PROTEIN AND VPS9 DOMAIN-CONTAINING PROTEIN 1"/>
    <property type="match status" value="1"/>
</dbReference>